<dbReference type="GO" id="GO:0005829">
    <property type="term" value="C:cytosol"/>
    <property type="evidence" value="ECO:0007669"/>
    <property type="project" value="TreeGrafter"/>
</dbReference>
<comment type="caution">
    <text evidence="2">The sequence shown here is derived from an EMBL/GenBank/DDBJ whole genome shotgun (WGS) entry which is preliminary data.</text>
</comment>
<proteinExistence type="predicted"/>
<keyword evidence="3" id="KW-1185">Reference proteome</keyword>
<keyword evidence="1" id="KW-0732">Signal</keyword>
<dbReference type="OrthoDB" id="9788409at2"/>
<dbReference type="RefSeq" id="WP_007004912.1">
    <property type="nucleotide sequence ID" value="NZ_GG770780.1"/>
</dbReference>
<dbReference type="InterPro" id="IPR010292">
    <property type="entry name" value="Uncharacterised_CreA"/>
</dbReference>
<feature type="chain" id="PRO_5003075717" evidence="1">
    <location>
        <begin position="30"/>
        <end position="162"/>
    </location>
</feature>
<evidence type="ECO:0000313" key="2">
    <source>
        <dbReference type="EMBL" id="EFH12092.1"/>
    </source>
</evidence>
<organism evidence="2 3">
    <name type="scientific">Pseudoroseomonas cervicalis ATCC 49957</name>
    <dbReference type="NCBI Taxonomy" id="525371"/>
    <lineage>
        <taxon>Bacteria</taxon>
        <taxon>Pseudomonadati</taxon>
        <taxon>Pseudomonadota</taxon>
        <taxon>Alphaproteobacteria</taxon>
        <taxon>Acetobacterales</taxon>
        <taxon>Roseomonadaceae</taxon>
        <taxon>Roseomonas</taxon>
    </lineage>
</organism>
<dbReference type="PANTHER" id="PTHR37952">
    <property type="match status" value="1"/>
</dbReference>
<dbReference type="AlphaFoldDB" id="D5RKS8"/>
<feature type="signal peptide" evidence="1">
    <location>
        <begin position="1"/>
        <end position="29"/>
    </location>
</feature>
<name>D5RKS8_9PROT</name>
<sequence>MPRRRPVPPALPLLAALPLALALAGDATAQSRVGEVSTTFRLVGPNDKVVVERYDDPRVPNVSCYVSRADTGGLSGWVGLAEDPSRFSIACRATGAVTLPQGLPQSESVFRQSASALFKSLTVTRMHDREKNVLVYLVTSTKIVDGSPYNSVTAVPLETPPR</sequence>
<accession>D5RKS8</accession>
<gene>
    <name evidence="2" type="primary">creA</name>
    <name evidence="2" type="ORF">HMPREF0731_1688</name>
</gene>
<dbReference type="Proteomes" id="UP000005324">
    <property type="component" value="Unassembled WGS sequence"/>
</dbReference>
<protein>
    <submittedName>
        <fullName evidence="2">Protein CreA</fullName>
    </submittedName>
</protein>
<dbReference type="HOGENOM" id="CLU_109726_1_1_5"/>
<dbReference type="PANTHER" id="PTHR37952:SF2">
    <property type="entry name" value="PROTEIN CREA"/>
    <property type="match status" value="1"/>
</dbReference>
<dbReference type="Pfam" id="PF05981">
    <property type="entry name" value="CreA"/>
    <property type="match status" value="1"/>
</dbReference>
<evidence type="ECO:0000256" key="1">
    <source>
        <dbReference type="SAM" id="SignalP"/>
    </source>
</evidence>
<dbReference type="PIRSF" id="PIRSF003174">
    <property type="entry name" value="CreA"/>
    <property type="match status" value="1"/>
</dbReference>
<reference evidence="2 3" key="1">
    <citation type="submission" date="2010-04" db="EMBL/GenBank/DDBJ databases">
        <authorList>
            <person name="Qin X."/>
            <person name="Bachman B."/>
            <person name="Battles P."/>
            <person name="Bell A."/>
            <person name="Bess C."/>
            <person name="Bickham C."/>
            <person name="Chaboub L."/>
            <person name="Chen D."/>
            <person name="Coyle M."/>
            <person name="Deiros D.R."/>
            <person name="Dinh H."/>
            <person name="Forbes L."/>
            <person name="Fowler G."/>
            <person name="Francisco L."/>
            <person name="Fu Q."/>
            <person name="Gubbala S."/>
            <person name="Hale W."/>
            <person name="Han Y."/>
            <person name="Hemphill L."/>
            <person name="Highlander S.K."/>
            <person name="Hirani K."/>
            <person name="Hogues M."/>
            <person name="Jackson L."/>
            <person name="Jakkamsetti A."/>
            <person name="Javaid M."/>
            <person name="Jiang H."/>
            <person name="Korchina V."/>
            <person name="Kovar C."/>
            <person name="Lara F."/>
            <person name="Lee S."/>
            <person name="Mata R."/>
            <person name="Mathew T."/>
            <person name="Moen C."/>
            <person name="Morales K."/>
            <person name="Munidasa M."/>
            <person name="Nazareth L."/>
            <person name="Ngo R."/>
            <person name="Nguyen L."/>
            <person name="Okwuonu G."/>
            <person name="Ongeri F."/>
            <person name="Patil S."/>
            <person name="Petrosino J."/>
            <person name="Pham C."/>
            <person name="Pham P."/>
            <person name="Pu L.-L."/>
            <person name="Puazo M."/>
            <person name="Raj R."/>
            <person name="Reid J."/>
            <person name="Rouhana J."/>
            <person name="Saada N."/>
            <person name="Shang Y."/>
            <person name="Simmons D."/>
            <person name="Thornton R."/>
            <person name="Warren J."/>
            <person name="Weissenberger G."/>
            <person name="Zhang J."/>
            <person name="Zhang L."/>
            <person name="Zhou C."/>
            <person name="Zhu D."/>
            <person name="Muzny D."/>
            <person name="Worley K."/>
            <person name="Gibbs R."/>
        </authorList>
    </citation>
    <scope>NUCLEOTIDE SEQUENCE [LARGE SCALE GENOMIC DNA]</scope>
    <source>
        <strain evidence="2 3">ATCC 49957</strain>
    </source>
</reference>
<dbReference type="EMBL" id="ADVL01000279">
    <property type="protein sequence ID" value="EFH12092.1"/>
    <property type="molecule type" value="Genomic_DNA"/>
</dbReference>
<evidence type="ECO:0000313" key="3">
    <source>
        <dbReference type="Proteomes" id="UP000005324"/>
    </source>
</evidence>